<accession>A0A448D8N9</accession>
<name>A0A448D8N9_9NEIS</name>
<organism evidence="4 5">
    <name type="scientific">Neisseria canis</name>
    <dbReference type="NCBI Taxonomy" id="493"/>
    <lineage>
        <taxon>Bacteria</taxon>
        <taxon>Pseudomonadati</taxon>
        <taxon>Pseudomonadota</taxon>
        <taxon>Betaproteobacteria</taxon>
        <taxon>Neisseriales</taxon>
        <taxon>Neisseriaceae</taxon>
        <taxon>Neisseria</taxon>
    </lineage>
</organism>
<evidence type="ECO:0000256" key="1">
    <source>
        <dbReference type="ARBA" id="ARBA00022729"/>
    </source>
</evidence>
<evidence type="ECO:0000313" key="5">
    <source>
        <dbReference type="Proteomes" id="UP000279284"/>
    </source>
</evidence>
<keyword evidence="1 2" id="KW-0732">Signal</keyword>
<evidence type="ECO:0000256" key="2">
    <source>
        <dbReference type="SAM" id="SignalP"/>
    </source>
</evidence>
<evidence type="ECO:0000259" key="3">
    <source>
        <dbReference type="Pfam" id="PF00419"/>
    </source>
</evidence>
<reference evidence="4 5" key="1">
    <citation type="submission" date="2018-12" db="EMBL/GenBank/DDBJ databases">
        <authorList>
            <consortium name="Pathogen Informatics"/>
        </authorList>
    </citation>
    <scope>NUCLEOTIDE SEQUENCE [LARGE SCALE GENOMIC DNA]</scope>
    <source>
        <strain evidence="4 5">NCTC10296</strain>
    </source>
</reference>
<dbReference type="InterPro" id="IPR050263">
    <property type="entry name" value="Bact_Fimbrial_Adh_Pro"/>
</dbReference>
<dbReference type="GO" id="GO:0043709">
    <property type="term" value="P:cell adhesion involved in single-species biofilm formation"/>
    <property type="evidence" value="ECO:0007669"/>
    <property type="project" value="TreeGrafter"/>
</dbReference>
<dbReference type="PANTHER" id="PTHR33420">
    <property type="entry name" value="FIMBRIAL SUBUNIT ELFA-RELATED"/>
    <property type="match status" value="1"/>
</dbReference>
<gene>
    <name evidence="4" type="ORF">NCTC10296_01393</name>
</gene>
<dbReference type="Pfam" id="PF00419">
    <property type="entry name" value="Fimbrial"/>
    <property type="match status" value="1"/>
</dbReference>
<dbReference type="EMBL" id="LR134313">
    <property type="protein sequence ID" value="VEF01651.1"/>
    <property type="molecule type" value="Genomic_DNA"/>
</dbReference>
<dbReference type="InterPro" id="IPR000259">
    <property type="entry name" value="Adhesion_dom_fimbrial"/>
</dbReference>
<protein>
    <submittedName>
        <fullName evidence="4">F17f-G fimbrial adhesin</fullName>
    </submittedName>
</protein>
<dbReference type="PROSITE" id="PS51257">
    <property type="entry name" value="PROKAR_LIPOPROTEIN"/>
    <property type="match status" value="1"/>
</dbReference>
<feature type="signal peptide" evidence="2">
    <location>
        <begin position="1"/>
        <end position="23"/>
    </location>
</feature>
<dbReference type="InterPro" id="IPR008966">
    <property type="entry name" value="Adhesion_dom_sf"/>
</dbReference>
<dbReference type="Gene3D" id="2.60.40.1090">
    <property type="entry name" value="Fimbrial-type adhesion domain"/>
    <property type="match status" value="1"/>
</dbReference>
<dbReference type="OrthoDB" id="1633687at2"/>
<evidence type="ECO:0000313" key="4">
    <source>
        <dbReference type="EMBL" id="VEF01651.1"/>
    </source>
</evidence>
<dbReference type="KEGG" id="nci:NCTC10296_01393"/>
<dbReference type="InterPro" id="IPR036937">
    <property type="entry name" value="Adhesion_dom_fimbrial_sf"/>
</dbReference>
<dbReference type="Proteomes" id="UP000279284">
    <property type="component" value="Chromosome"/>
</dbReference>
<feature type="chain" id="PRO_5019120359" evidence="2">
    <location>
        <begin position="24"/>
        <end position="322"/>
    </location>
</feature>
<dbReference type="AlphaFoldDB" id="A0A448D8N9"/>
<dbReference type="PANTHER" id="PTHR33420:SF3">
    <property type="entry name" value="FIMBRIAL SUBUNIT ELFA"/>
    <property type="match status" value="1"/>
</dbReference>
<keyword evidence="5" id="KW-1185">Reference proteome</keyword>
<proteinExistence type="predicted"/>
<dbReference type="GO" id="GO:0009289">
    <property type="term" value="C:pilus"/>
    <property type="evidence" value="ECO:0007669"/>
    <property type="project" value="InterPro"/>
</dbReference>
<dbReference type="STRING" id="493.BWD07_11410"/>
<sequence length="322" mass="35186">MKKHFTVFPAVFASALFSTSCWAEEPITLSVGKCEIEYREEDSVGELCGTNQQIILSDKSEEKTAIYARIPETAMVLPVGGADNQLYKVIGMDNSIGVDFKLNQQSLNWGEWVKIGETNPANHQNPVDIQLKYRVLGRPNAGVYQVSNGTSPIAQIKIGNQIKNIVVSPVKATIKLKTCRVDAADLNQIIGLQSISLSQISFLGREAKGGEVKIRLNCDDGVEAVAALTDMNNLLNTSDILSIEPSKGSAKGVGIKLYRKHQPGNALKYGPVRDVKFAGHRWALNMQEKKDSLELVANYINKDGKISSGKVNAAVMISLTYY</sequence>
<dbReference type="SUPFAM" id="SSF49401">
    <property type="entry name" value="Bacterial adhesins"/>
    <property type="match status" value="1"/>
</dbReference>
<feature type="domain" description="Fimbrial-type adhesion" evidence="3">
    <location>
        <begin position="171"/>
        <end position="321"/>
    </location>
</feature>
<dbReference type="RefSeq" id="WP_085417513.1">
    <property type="nucleotide sequence ID" value="NZ_CAUJPY010000006.1"/>
</dbReference>